<evidence type="ECO:0000313" key="6">
    <source>
        <dbReference type="Proteomes" id="UP000681610"/>
    </source>
</evidence>
<dbReference type="InterPro" id="IPR036249">
    <property type="entry name" value="Thioredoxin-like_sf"/>
</dbReference>
<keyword evidence="6" id="KW-1185">Reference proteome</keyword>
<dbReference type="Proteomes" id="UP000681610">
    <property type="component" value="Unassembled WGS sequence"/>
</dbReference>
<dbReference type="PANTHER" id="PTHR15337:SF11">
    <property type="entry name" value="THIOREDOXIN DOMAIN-CONTAINING PROTEIN"/>
    <property type="match status" value="1"/>
</dbReference>
<feature type="chain" id="PRO_5045481296" evidence="3">
    <location>
        <begin position="22"/>
        <end position="184"/>
    </location>
</feature>
<feature type="signal peptide" evidence="3">
    <location>
        <begin position="1"/>
        <end position="21"/>
    </location>
</feature>
<accession>A0ABS3Q098</accession>
<evidence type="ECO:0000313" key="5">
    <source>
        <dbReference type="EMBL" id="MBO1884554.1"/>
    </source>
</evidence>
<sequence>MIRKFIAIAILLLTATTVATAQQIKWMTFDEAIAAQKKNPKKIFVDIYTNWCGPCKMLSSNTFTNKDLAKYVNDNYYPVKFNGEGNEVVNYKGQKFENKGYDPARSETRNSPHPITSVFQVAAYPTMLFLDEQANLLTGVPGYLTPSQLEIFLKLFANNDYKTVTSQEEFQKYQSNFKYTFKAN</sequence>
<dbReference type="Gene3D" id="3.40.30.10">
    <property type="entry name" value="Glutaredoxin"/>
    <property type="match status" value="1"/>
</dbReference>
<feature type="domain" description="Thioredoxin" evidence="4">
    <location>
        <begin position="4"/>
        <end position="158"/>
    </location>
</feature>
<dbReference type="PROSITE" id="PS51352">
    <property type="entry name" value="THIOREDOXIN_2"/>
    <property type="match status" value="1"/>
</dbReference>
<organism evidence="5 6">
    <name type="scientific">Capnocytophaga bilenii</name>
    <dbReference type="NCBI Taxonomy" id="2819369"/>
    <lineage>
        <taxon>Bacteria</taxon>
        <taxon>Pseudomonadati</taxon>
        <taxon>Bacteroidota</taxon>
        <taxon>Flavobacteriia</taxon>
        <taxon>Flavobacteriales</taxon>
        <taxon>Flavobacteriaceae</taxon>
        <taxon>Capnocytophaga</taxon>
    </lineage>
</organism>
<gene>
    <name evidence="5" type="ORF">J4N46_09020</name>
</gene>
<keyword evidence="2" id="KW-0676">Redox-active center</keyword>
<dbReference type="PANTHER" id="PTHR15337">
    <property type="entry name" value="ANTERIOR GRADIENT PROTEIN-RELATED"/>
    <property type="match status" value="1"/>
</dbReference>
<name>A0ABS3Q098_9FLAO</name>
<evidence type="ECO:0000256" key="2">
    <source>
        <dbReference type="ARBA" id="ARBA00023284"/>
    </source>
</evidence>
<dbReference type="RefSeq" id="WP_208059021.1">
    <property type="nucleotide sequence ID" value="NZ_JAGDYP010000006.1"/>
</dbReference>
<dbReference type="PROSITE" id="PS00194">
    <property type="entry name" value="THIOREDOXIN_1"/>
    <property type="match status" value="1"/>
</dbReference>
<keyword evidence="1 3" id="KW-0732">Signal</keyword>
<dbReference type="InterPro" id="IPR017937">
    <property type="entry name" value="Thioredoxin_CS"/>
</dbReference>
<dbReference type="Pfam" id="PF13098">
    <property type="entry name" value="Thioredoxin_2"/>
    <property type="match status" value="1"/>
</dbReference>
<dbReference type="InterPro" id="IPR013766">
    <property type="entry name" value="Thioredoxin_domain"/>
</dbReference>
<evidence type="ECO:0000259" key="4">
    <source>
        <dbReference type="PROSITE" id="PS51352"/>
    </source>
</evidence>
<proteinExistence type="predicted"/>
<reference evidence="5 6" key="1">
    <citation type="submission" date="2021-03" db="EMBL/GenBank/DDBJ databases">
        <title>Isolation and description of Capnocytophaga bilenii sp. nov., a novel Capnocytophaga species, isolated from a gingivitis subject.</title>
        <authorList>
            <person name="Antezack A."/>
            <person name="Monnet-Corti V."/>
            <person name="La Scola B."/>
        </authorList>
    </citation>
    <scope>NUCLEOTIDE SEQUENCE [LARGE SCALE GENOMIC DNA]</scope>
    <source>
        <strain evidence="5 6">Marseille-Q4570</strain>
    </source>
</reference>
<evidence type="ECO:0000256" key="1">
    <source>
        <dbReference type="ARBA" id="ARBA00022729"/>
    </source>
</evidence>
<comment type="caution">
    <text evidence="5">The sequence shown here is derived from an EMBL/GenBank/DDBJ whole genome shotgun (WGS) entry which is preliminary data.</text>
</comment>
<evidence type="ECO:0000256" key="3">
    <source>
        <dbReference type="SAM" id="SignalP"/>
    </source>
</evidence>
<dbReference type="InterPro" id="IPR051099">
    <property type="entry name" value="AGR/TXD"/>
</dbReference>
<dbReference type="EMBL" id="JAGDYP010000006">
    <property type="protein sequence ID" value="MBO1884554.1"/>
    <property type="molecule type" value="Genomic_DNA"/>
</dbReference>
<dbReference type="SUPFAM" id="SSF52833">
    <property type="entry name" value="Thioredoxin-like"/>
    <property type="match status" value="1"/>
</dbReference>
<dbReference type="InterPro" id="IPR012336">
    <property type="entry name" value="Thioredoxin-like_fold"/>
</dbReference>
<protein>
    <submittedName>
        <fullName evidence="5">Thioredoxin family protein</fullName>
    </submittedName>
</protein>